<name>A0A9N7YL93_PLEPL</name>
<gene>
    <name evidence="2" type="ORF">PLEPLA_LOCUS17459</name>
</gene>
<accession>A0A9N7YL93</accession>
<reference evidence="2" key="1">
    <citation type="submission" date="2020-03" db="EMBL/GenBank/DDBJ databases">
        <authorList>
            <person name="Weist P."/>
        </authorList>
    </citation>
    <scope>NUCLEOTIDE SEQUENCE</scope>
</reference>
<keyword evidence="3" id="KW-1185">Reference proteome</keyword>
<sequence>MDGASPPLAAGPPWRTMRPGSESGMKPFLPLFHDWDLCPSCKYPPVTRIQNKEEPYLLSYPCSEPRKILLLKTLLLPVAHPAAVPSLLPPPHQALATPVVTQNDDGGSDRVKELSRSITRPIPRGVSDAGSVRGVYFSTWGTQLAEEEEEDKKKKEEEEEEWEEENRLHTRHLTSSACQPMDGHTGGGGDTYQLVYSSSFHHPNAYSCVFTLPSPPPLFTSLLSASSSNSPSLPPSLPFVLPQPLTPPLLTPFKPPPPPPPPDSYRPHAAVPVVVGRSLSVEAKKRCWSVGSKEKRKYTALEMEEQDERSVCCLSAFPLYVGLDRLPTSRRASKHVTHNTEEDFRLMSGCERRLKADSTPSCRPCVSASQGGERSKERNLHFTENEPVGFLRETRGQRSEGSDLK</sequence>
<evidence type="ECO:0000256" key="1">
    <source>
        <dbReference type="SAM" id="MobiDB-lite"/>
    </source>
</evidence>
<evidence type="ECO:0000313" key="2">
    <source>
        <dbReference type="EMBL" id="CAB1429481.1"/>
    </source>
</evidence>
<dbReference type="AlphaFoldDB" id="A0A9N7YL93"/>
<feature type="region of interest" description="Disordered" evidence="1">
    <location>
        <begin position="357"/>
        <end position="405"/>
    </location>
</feature>
<comment type="caution">
    <text evidence="2">The sequence shown here is derived from an EMBL/GenBank/DDBJ whole genome shotgun (WGS) entry which is preliminary data.</text>
</comment>
<dbReference type="Proteomes" id="UP001153269">
    <property type="component" value="Unassembled WGS sequence"/>
</dbReference>
<proteinExistence type="predicted"/>
<organism evidence="2 3">
    <name type="scientific">Pleuronectes platessa</name>
    <name type="common">European plaice</name>
    <dbReference type="NCBI Taxonomy" id="8262"/>
    <lineage>
        <taxon>Eukaryota</taxon>
        <taxon>Metazoa</taxon>
        <taxon>Chordata</taxon>
        <taxon>Craniata</taxon>
        <taxon>Vertebrata</taxon>
        <taxon>Euteleostomi</taxon>
        <taxon>Actinopterygii</taxon>
        <taxon>Neopterygii</taxon>
        <taxon>Teleostei</taxon>
        <taxon>Neoteleostei</taxon>
        <taxon>Acanthomorphata</taxon>
        <taxon>Carangaria</taxon>
        <taxon>Pleuronectiformes</taxon>
        <taxon>Pleuronectoidei</taxon>
        <taxon>Pleuronectidae</taxon>
        <taxon>Pleuronectes</taxon>
    </lineage>
</organism>
<feature type="region of interest" description="Disordered" evidence="1">
    <location>
        <begin position="1"/>
        <end position="20"/>
    </location>
</feature>
<protein>
    <submittedName>
        <fullName evidence="2">Uncharacterized protein</fullName>
    </submittedName>
</protein>
<evidence type="ECO:0000313" key="3">
    <source>
        <dbReference type="Proteomes" id="UP001153269"/>
    </source>
</evidence>
<feature type="compositionally biased region" description="Basic and acidic residues" evidence="1">
    <location>
        <begin position="392"/>
        <end position="405"/>
    </location>
</feature>
<feature type="region of interest" description="Disordered" evidence="1">
    <location>
        <begin position="143"/>
        <end position="169"/>
    </location>
</feature>
<feature type="compositionally biased region" description="Basic and acidic residues" evidence="1">
    <location>
        <begin position="373"/>
        <end position="384"/>
    </location>
</feature>
<dbReference type="EMBL" id="CADEAL010001142">
    <property type="protein sequence ID" value="CAB1429481.1"/>
    <property type="molecule type" value="Genomic_DNA"/>
</dbReference>